<name>A0A3A5H650_9ACTN</name>
<dbReference type="EMBL" id="QYRP01000002">
    <property type="protein sequence ID" value="RJS45411.1"/>
    <property type="molecule type" value="Genomic_DNA"/>
</dbReference>
<sequence length="214" mass="23207">MSFPMVTVRSLEHAPDARFPLMAAPGTGRLVTLEPGDGAVSTLRVREVAVRSQLDGHVREVVHVRRHGSELMVTDARVVVCSTHVEGRSIVTGHVRYPWLVAVGGSRADGRHGLDELRLIVQAASGDYAVLTLGFDRHVDWGADVYGLAAVIADRAGRSWLREHPGADSARRSEWAATVGARRKVARPGEFALHWMPEYERVPEAATGALSPAV</sequence>
<reference evidence="2" key="1">
    <citation type="submission" date="2018-09" db="EMBL/GenBank/DDBJ databases">
        <authorList>
            <person name="Zhu H."/>
        </authorList>
    </citation>
    <scope>NUCLEOTIDE SEQUENCE [LARGE SCALE GENOMIC DNA]</scope>
    <source>
        <strain evidence="2">K1W22B-1</strain>
    </source>
</reference>
<dbReference type="OrthoDB" id="3785849at2"/>
<evidence type="ECO:0000313" key="2">
    <source>
        <dbReference type="Proteomes" id="UP000276542"/>
    </source>
</evidence>
<organism evidence="1 2">
    <name type="scientific">Nocardioides cavernaquae</name>
    <dbReference type="NCBI Taxonomy" id="2321396"/>
    <lineage>
        <taxon>Bacteria</taxon>
        <taxon>Bacillati</taxon>
        <taxon>Actinomycetota</taxon>
        <taxon>Actinomycetes</taxon>
        <taxon>Propionibacteriales</taxon>
        <taxon>Nocardioidaceae</taxon>
        <taxon>Nocardioides</taxon>
    </lineage>
</organism>
<evidence type="ECO:0000313" key="1">
    <source>
        <dbReference type="EMBL" id="RJS45411.1"/>
    </source>
</evidence>
<dbReference type="AlphaFoldDB" id="A0A3A5H650"/>
<gene>
    <name evidence="1" type="ORF">D4739_03700</name>
</gene>
<keyword evidence="2" id="KW-1185">Reference proteome</keyword>
<dbReference type="Proteomes" id="UP000276542">
    <property type="component" value="Unassembled WGS sequence"/>
</dbReference>
<accession>A0A3A5H650</accession>
<proteinExistence type="predicted"/>
<protein>
    <submittedName>
        <fullName evidence="1">Uncharacterized protein</fullName>
    </submittedName>
</protein>
<dbReference type="RefSeq" id="WP_120059311.1">
    <property type="nucleotide sequence ID" value="NZ_QYRP01000002.1"/>
</dbReference>
<comment type="caution">
    <text evidence="1">The sequence shown here is derived from an EMBL/GenBank/DDBJ whole genome shotgun (WGS) entry which is preliminary data.</text>
</comment>